<evidence type="ECO:0000313" key="5">
    <source>
        <dbReference type="EMBL" id="WRQ88529.1"/>
    </source>
</evidence>
<keyword evidence="1 5" id="KW-0489">Methyltransferase</keyword>
<dbReference type="GO" id="GO:0008168">
    <property type="term" value="F:methyltransferase activity"/>
    <property type="evidence" value="ECO:0007669"/>
    <property type="project" value="UniProtKB-KW"/>
</dbReference>
<gene>
    <name evidence="5" type="ORF">K1X11_003880</name>
</gene>
<dbReference type="Proteomes" id="UP000738431">
    <property type="component" value="Chromosome"/>
</dbReference>
<dbReference type="RefSeq" id="WP_221032965.1">
    <property type="nucleotide sequence ID" value="NZ_CP139781.1"/>
</dbReference>
<keyword evidence="3" id="KW-0949">S-adenosyl-L-methionine</keyword>
<evidence type="ECO:0000313" key="6">
    <source>
        <dbReference type="Proteomes" id="UP000738431"/>
    </source>
</evidence>
<dbReference type="InterPro" id="IPR029063">
    <property type="entry name" value="SAM-dependent_MTases_sf"/>
</dbReference>
<proteinExistence type="predicted"/>
<organism evidence="5 6">
    <name type="scientific">Actomonas aquatica</name>
    <dbReference type="NCBI Taxonomy" id="2866162"/>
    <lineage>
        <taxon>Bacteria</taxon>
        <taxon>Pseudomonadati</taxon>
        <taxon>Verrucomicrobiota</taxon>
        <taxon>Opitutia</taxon>
        <taxon>Opitutales</taxon>
        <taxon>Opitutaceae</taxon>
        <taxon>Actomonas</taxon>
    </lineage>
</organism>
<feature type="domain" description="Methyltransferase type 11" evidence="4">
    <location>
        <begin position="66"/>
        <end position="165"/>
    </location>
</feature>
<dbReference type="SUPFAM" id="SSF53335">
    <property type="entry name" value="S-adenosyl-L-methionine-dependent methyltransferases"/>
    <property type="match status" value="1"/>
</dbReference>
<keyword evidence="6" id="KW-1185">Reference proteome</keyword>
<evidence type="ECO:0000256" key="2">
    <source>
        <dbReference type="ARBA" id="ARBA00022679"/>
    </source>
</evidence>
<reference evidence="5 6" key="1">
    <citation type="submission" date="2023-12" db="EMBL/GenBank/DDBJ databases">
        <title>Description of an unclassified Opitutus bacterium of Verrucomicrobiota.</title>
        <authorList>
            <person name="Zhang D.-F."/>
        </authorList>
    </citation>
    <scope>NUCLEOTIDE SEQUENCE [LARGE SCALE GENOMIC DNA]</scope>
    <source>
        <strain evidence="5 6">WL0086</strain>
    </source>
</reference>
<evidence type="ECO:0000256" key="3">
    <source>
        <dbReference type="ARBA" id="ARBA00022691"/>
    </source>
</evidence>
<dbReference type="Pfam" id="PF08241">
    <property type="entry name" value="Methyltransf_11"/>
    <property type="match status" value="1"/>
</dbReference>
<name>A0ABZ1CA13_9BACT</name>
<accession>A0ABZ1CA13</accession>
<dbReference type="EMBL" id="CP139781">
    <property type="protein sequence ID" value="WRQ88529.1"/>
    <property type="molecule type" value="Genomic_DNA"/>
</dbReference>
<dbReference type="GO" id="GO:0032259">
    <property type="term" value="P:methylation"/>
    <property type="evidence" value="ECO:0007669"/>
    <property type="project" value="UniProtKB-KW"/>
</dbReference>
<dbReference type="CDD" id="cd02440">
    <property type="entry name" value="AdoMet_MTases"/>
    <property type="match status" value="1"/>
</dbReference>
<evidence type="ECO:0000259" key="4">
    <source>
        <dbReference type="Pfam" id="PF08241"/>
    </source>
</evidence>
<dbReference type="Gene3D" id="3.40.50.150">
    <property type="entry name" value="Vaccinia Virus protein VP39"/>
    <property type="match status" value="1"/>
</dbReference>
<sequence length="254" mass="29247">MNILRLRMVWERLAKEDPYWAVLTSPDKAGNRWQLEEFFQTGRDEVDACLNEMKRHRPDVARGAALDFGCGVGRLSQALARHYDRVTGIDVAERMIELANRHKPSDAADRIRYVHNARSDLRVFDDGAFDLVFSLITLQHIPPPLIEGYLGEFARITKLGGLIYFQLPSFAPNATPEVKKWSWYPPTLYTRLKRWTGRWFRRFTGIGDTMHMNTLPEARVRELLRAAGAEVISARQQTEQDGCISVIYLAEREV</sequence>
<keyword evidence="2" id="KW-0808">Transferase</keyword>
<dbReference type="InterPro" id="IPR013216">
    <property type="entry name" value="Methyltransf_11"/>
</dbReference>
<evidence type="ECO:0000256" key="1">
    <source>
        <dbReference type="ARBA" id="ARBA00022603"/>
    </source>
</evidence>
<dbReference type="PANTHER" id="PTHR43464">
    <property type="entry name" value="METHYLTRANSFERASE"/>
    <property type="match status" value="1"/>
</dbReference>
<protein>
    <submittedName>
        <fullName evidence="5">Methyltransferase domain-containing protein</fullName>
    </submittedName>
</protein>
<dbReference type="PANTHER" id="PTHR43464:SF19">
    <property type="entry name" value="UBIQUINONE BIOSYNTHESIS O-METHYLTRANSFERASE, MITOCHONDRIAL"/>
    <property type="match status" value="1"/>
</dbReference>